<dbReference type="Proteomes" id="UP001165962">
    <property type="component" value="Unassembled WGS sequence"/>
</dbReference>
<sequence length="102" mass="11754">MCLYTLKDVKLMNQLRSAYGDDIILYDEQEQSVVYKLITEFQLGDQGYAVVILDQPKAEEPEIFRITTSAGGELELETIDDDEWENVSELYDEMVFSEDSTL</sequence>
<gene>
    <name evidence="1" type="ORF">G9U52_09330</name>
</gene>
<proteinExistence type="predicted"/>
<reference evidence="1" key="1">
    <citation type="submission" date="2020-03" db="EMBL/GenBank/DDBJ databases">
        <title>Draft sequencing of Paenibacilllus sp. S3N08.</title>
        <authorList>
            <person name="Kim D.-U."/>
        </authorList>
    </citation>
    <scope>NUCLEOTIDE SEQUENCE</scope>
    <source>
        <strain evidence="1">S3N08</strain>
    </source>
</reference>
<comment type="caution">
    <text evidence="1">The sequence shown here is derived from an EMBL/GenBank/DDBJ whole genome shotgun (WGS) entry which is preliminary data.</text>
</comment>
<name>A0ABX0J1A9_9BACL</name>
<accession>A0ABX0J1A9</accession>
<organism evidence="1 2">
    <name type="scientific">Paenibacillus agricola</name>
    <dbReference type="NCBI Taxonomy" id="2716264"/>
    <lineage>
        <taxon>Bacteria</taxon>
        <taxon>Bacillati</taxon>
        <taxon>Bacillota</taxon>
        <taxon>Bacilli</taxon>
        <taxon>Bacillales</taxon>
        <taxon>Paenibacillaceae</taxon>
        <taxon>Paenibacillus</taxon>
    </lineage>
</organism>
<dbReference type="EMBL" id="JAAOIW010000003">
    <property type="protein sequence ID" value="NHN30035.1"/>
    <property type="molecule type" value="Genomic_DNA"/>
</dbReference>
<dbReference type="InterPro" id="IPR009711">
    <property type="entry name" value="UPF0473"/>
</dbReference>
<keyword evidence="2" id="KW-1185">Reference proteome</keyword>
<evidence type="ECO:0000313" key="2">
    <source>
        <dbReference type="Proteomes" id="UP001165962"/>
    </source>
</evidence>
<evidence type="ECO:0000313" key="1">
    <source>
        <dbReference type="EMBL" id="NHN30035.1"/>
    </source>
</evidence>
<protein>
    <submittedName>
        <fullName evidence="1">DUF1292 domain-containing protein</fullName>
    </submittedName>
</protein>
<dbReference type="Pfam" id="PF06949">
    <property type="entry name" value="DUF1292"/>
    <property type="match status" value="1"/>
</dbReference>
<dbReference type="RefSeq" id="WP_166148678.1">
    <property type="nucleotide sequence ID" value="NZ_JAAOIW010000003.1"/>
</dbReference>